<feature type="transmembrane region" description="Helical" evidence="1">
    <location>
        <begin position="12"/>
        <end position="33"/>
    </location>
</feature>
<proteinExistence type="predicted"/>
<keyword evidence="1" id="KW-1133">Transmembrane helix</keyword>
<feature type="transmembrane region" description="Helical" evidence="1">
    <location>
        <begin position="39"/>
        <end position="57"/>
    </location>
</feature>
<reference evidence="2 3" key="1">
    <citation type="journal article" date="2016" name="Nat. Commun.">
        <title>Thousands of microbial genomes shed light on interconnected biogeochemical processes in an aquifer system.</title>
        <authorList>
            <person name="Anantharaman K."/>
            <person name="Brown C.T."/>
            <person name="Hug L.A."/>
            <person name="Sharon I."/>
            <person name="Castelle C.J."/>
            <person name="Probst A.J."/>
            <person name="Thomas B.C."/>
            <person name="Singh A."/>
            <person name="Wilkins M.J."/>
            <person name="Karaoz U."/>
            <person name="Brodie E.L."/>
            <person name="Williams K.H."/>
            <person name="Hubbard S.S."/>
            <person name="Banfield J.F."/>
        </authorList>
    </citation>
    <scope>NUCLEOTIDE SEQUENCE [LARGE SCALE GENOMIC DNA]</scope>
</reference>
<keyword evidence="1" id="KW-0812">Transmembrane</keyword>
<feature type="transmembrane region" description="Helical" evidence="1">
    <location>
        <begin position="159"/>
        <end position="176"/>
    </location>
</feature>
<gene>
    <name evidence="2" type="ORF">A2975_05170</name>
</gene>
<evidence type="ECO:0000256" key="1">
    <source>
        <dbReference type="SAM" id="Phobius"/>
    </source>
</evidence>
<dbReference type="AlphaFoldDB" id="A0A1F8C2A8"/>
<organism evidence="2 3">
    <name type="scientific">Candidatus Woesebacteria bacterium RIFCSPLOWO2_01_FULL_44_14</name>
    <dbReference type="NCBI Taxonomy" id="1802525"/>
    <lineage>
        <taxon>Bacteria</taxon>
        <taxon>Candidatus Woeseibacteriota</taxon>
    </lineage>
</organism>
<dbReference type="STRING" id="1802525.A2975_05170"/>
<evidence type="ECO:0000313" key="2">
    <source>
        <dbReference type="EMBL" id="OGM69969.1"/>
    </source>
</evidence>
<keyword evidence="1" id="KW-0472">Membrane</keyword>
<feature type="transmembrane region" description="Helical" evidence="1">
    <location>
        <begin position="210"/>
        <end position="228"/>
    </location>
</feature>
<name>A0A1F8C2A8_9BACT</name>
<protein>
    <recommendedName>
        <fullName evidence="4">Glycosyltransferase RgtA/B/C/D-like domain-containing protein</fullName>
    </recommendedName>
</protein>
<accession>A0A1F8C2A8</accession>
<comment type="caution">
    <text evidence="2">The sequence shown here is derived from an EMBL/GenBank/DDBJ whole genome shotgun (WGS) entry which is preliminary data.</text>
</comment>
<sequence length="231" mass="26684">MWQKRLALGIGIFGNLWIWRIFNLNPVVALLLVGATLAFYKNFKIIFLILFAGTLFFQFKTTNIQDLTHLTNDQQRVVQIRLKAYPYWATSIGKWLEVSPKAIALGRIRQNFFENLDINQYFFATHPRQRVGITEFEKFPYILLPFFIYGTYKSVKQKPWHTVGLALTPLALLAVIGNQNPLGPFSLLPIFAISTIVGLEAFLKWAKKPYVVTFLILFGLVMIQIISYENF</sequence>
<dbReference type="Proteomes" id="UP000178429">
    <property type="component" value="Unassembled WGS sequence"/>
</dbReference>
<feature type="transmembrane region" description="Helical" evidence="1">
    <location>
        <begin position="182"/>
        <end position="203"/>
    </location>
</feature>
<evidence type="ECO:0000313" key="3">
    <source>
        <dbReference type="Proteomes" id="UP000178429"/>
    </source>
</evidence>
<dbReference type="EMBL" id="MGHL01000007">
    <property type="protein sequence ID" value="OGM69969.1"/>
    <property type="molecule type" value="Genomic_DNA"/>
</dbReference>
<evidence type="ECO:0008006" key="4">
    <source>
        <dbReference type="Google" id="ProtNLM"/>
    </source>
</evidence>